<comment type="subcellular location">
    <subcellularLocation>
        <location evidence="1">Lysosome membrane</location>
        <topology evidence="1">Multi-pass membrane protein</topology>
    </subcellularLocation>
</comment>
<dbReference type="GO" id="GO:0005774">
    <property type="term" value="C:vacuolar membrane"/>
    <property type="evidence" value="ECO:0007669"/>
    <property type="project" value="TreeGrafter"/>
</dbReference>
<proteinExistence type="inferred from homology"/>
<evidence type="ECO:0000256" key="11">
    <source>
        <dbReference type="SAM" id="Phobius"/>
    </source>
</evidence>
<feature type="transmembrane region" description="Helical" evidence="11">
    <location>
        <begin position="131"/>
        <end position="149"/>
    </location>
</feature>
<protein>
    <recommendedName>
        <fullName evidence="14">L-cystine transporter</fullName>
    </recommendedName>
</protein>
<feature type="transmembrane region" description="Helical" evidence="11">
    <location>
        <begin position="196"/>
        <end position="219"/>
    </location>
</feature>
<feature type="transmembrane region" description="Helical" evidence="11">
    <location>
        <begin position="12"/>
        <end position="30"/>
    </location>
</feature>
<dbReference type="GO" id="GO:0015293">
    <property type="term" value="F:symporter activity"/>
    <property type="evidence" value="ECO:0007669"/>
    <property type="project" value="UniProtKB-KW"/>
</dbReference>
<evidence type="ECO:0000256" key="3">
    <source>
        <dbReference type="ARBA" id="ARBA00022448"/>
    </source>
</evidence>
<dbReference type="OrthoDB" id="75720at2759"/>
<evidence type="ECO:0000256" key="4">
    <source>
        <dbReference type="ARBA" id="ARBA00022692"/>
    </source>
</evidence>
<keyword evidence="7 11" id="KW-1133">Transmembrane helix</keyword>
<feature type="transmembrane region" description="Helical" evidence="11">
    <location>
        <begin position="239"/>
        <end position="259"/>
    </location>
</feature>
<dbReference type="SMART" id="SM00679">
    <property type="entry name" value="CTNS"/>
    <property type="match status" value="2"/>
</dbReference>
<keyword evidence="6" id="KW-0769">Symport</keyword>
<dbReference type="Pfam" id="PF04193">
    <property type="entry name" value="PQ-loop"/>
    <property type="match status" value="2"/>
</dbReference>
<keyword evidence="9" id="KW-0458">Lysosome</keyword>
<keyword evidence="5" id="KW-0677">Repeat</keyword>
<dbReference type="EMBL" id="MLKD01000016">
    <property type="protein sequence ID" value="OQE19103.1"/>
    <property type="molecule type" value="Genomic_DNA"/>
</dbReference>
<evidence type="ECO:0000256" key="7">
    <source>
        <dbReference type="ARBA" id="ARBA00022989"/>
    </source>
</evidence>
<keyword evidence="4 11" id="KW-0812">Transmembrane</keyword>
<evidence type="ECO:0000256" key="10">
    <source>
        <dbReference type="ARBA" id="ARBA00048473"/>
    </source>
</evidence>
<organism evidence="12 13">
    <name type="scientific">Penicillium steckii</name>
    <dbReference type="NCBI Taxonomy" id="303698"/>
    <lineage>
        <taxon>Eukaryota</taxon>
        <taxon>Fungi</taxon>
        <taxon>Dikarya</taxon>
        <taxon>Ascomycota</taxon>
        <taxon>Pezizomycotina</taxon>
        <taxon>Eurotiomycetes</taxon>
        <taxon>Eurotiomycetidae</taxon>
        <taxon>Eurotiales</taxon>
        <taxon>Aspergillaceae</taxon>
        <taxon>Penicillium</taxon>
    </lineage>
</organism>
<comment type="catalytic activity">
    <reaction evidence="10">
        <text>L-cystine(out) + H(+)(out) = L-cystine(in) + H(+)(in)</text>
        <dbReference type="Rhea" id="RHEA:66172"/>
        <dbReference type="ChEBI" id="CHEBI:15378"/>
        <dbReference type="ChEBI" id="CHEBI:35491"/>
    </reaction>
    <physiologicalReaction direction="left-to-right" evidence="10">
        <dbReference type="Rhea" id="RHEA:66173"/>
    </physiologicalReaction>
</comment>
<feature type="transmembrane region" description="Helical" evidence="11">
    <location>
        <begin position="94"/>
        <end position="119"/>
    </location>
</feature>
<dbReference type="InterPro" id="IPR005282">
    <property type="entry name" value="LC_transporter"/>
</dbReference>
<keyword evidence="3" id="KW-0813">Transport</keyword>
<evidence type="ECO:0000256" key="6">
    <source>
        <dbReference type="ARBA" id="ARBA00022847"/>
    </source>
</evidence>
<evidence type="ECO:0000256" key="9">
    <source>
        <dbReference type="ARBA" id="ARBA00023228"/>
    </source>
</evidence>
<dbReference type="GO" id="GO:0015184">
    <property type="term" value="F:L-cystine transmembrane transporter activity"/>
    <property type="evidence" value="ECO:0007669"/>
    <property type="project" value="TreeGrafter"/>
</dbReference>
<evidence type="ECO:0000256" key="1">
    <source>
        <dbReference type="ARBA" id="ARBA00004155"/>
    </source>
</evidence>
<name>A0A1V6T028_9EURO</name>
<dbReference type="PANTHER" id="PTHR13131">
    <property type="entry name" value="CYSTINOSIN"/>
    <property type="match status" value="1"/>
</dbReference>
<keyword evidence="8 11" id="KW-0472">Membrane</keyword>
<comment type="caution">
    <text evidence="12">The sequence shown here is derived from an EMBL/GenBank/DDBJ whole genome shotgun (WGS) entry which is preliminary data.</text>
</comment>
<evidence type="ECO:0000313" key="12">
    <source>
        <dbReference type="EMBL" id="OQE19103.1"/>
    </source>
</evidence>
<reference evidence="13" key="1">
    <citation type="journal article" date="2017" name="Nat. Microbiol.">
        <title>Global analysis of biosynthetic gene clusters reveals vast potential of secondary metabolite production in Penicillium species.</title>
        <authorList>
            <person name="Nielsen J.C."/>
            <person name="Grijseels S."/>
            <person name="Prigent S."/>
            <person name="Ji B."/>
            <person name="Dainat J."/>
            <person name="Nielsen K.F."/>
            <person name="Frisvad J.C."/>
            <person name="Workman M."/>
            <person name="Nielsen J."/>
        </authorList>
    </citation>
    <scope>NUCLEOTIDE SEQUENCE [LARGE SCALE GENOMIC DNA]</scope>
    <source>
        <strain evidence="13">IBT 24891</strain>
    </source>
</reference>
<keyword evidence="13" id="KW-1185">Reference proteome</keyword>
<dbReference type="PANTHER" id="PTHR13131:SF5">
    <property type="entry name" value="CYSTINOSIN"/>
    <property type="match status" value="1"/>
</dbReference>
<dbReference type="GO" id="GO:0000324">
    <property type="term" value="C:fungal-type vacuole"/>
    <property type="evidence" value="ECO:0007669"/>
    <property type="project" value="TreeGrafter"/>
</dbReference>
<dbReference type="AlphaFoldDB" id="A0A1V6T028"/>
<evidence type="ECO:0000256" key="8">
    <source>
        <dbReference type="ARBA" id="ARBA00023136"/>
    </source>
</evidence>
<comment type="similarity">
    <text evidence="2">Belongs to the cystinosin family.</text>
</comment>
<feature type="transmembrane region" description="Helical" evidence="11">
    <location>
        <begin position="42"/>
        <end position="63"/>
    </location>
</feature>
<dbReference type="Gene3D" id="1.20.1280.290">
    <property type="match status" value="2"/>
</dbReference>
<dbReference type="InterPro" id="IPR006603">
    <property type="entry name" value="PQ-loop_rpt"/>
</dbReference>
<dbReference type="Proteomes" id="UP000191285">
    <property type="component" value="Unassembled WGS sequence"/>
</dbReference>
<evidence type="ECO:0000313" key="13">
    <source>
        <dbReference type="Proteomes" id="UP000191285"/>
    </source>
</evidence>
<evidence type="ECO:0008006" key="14">
    <source>
        <dbReference type="Google" id="ProtNLM"/>
    </source>
</evidence>
<evidence type="ECO:0000256" key="5">
    <source>
        <dbReference type="ARBA" id="ARBA00022737"/>
    </source>
</evidence>
<sequence>MNDPQLEVFVRALSRLLGWAYMFSWSASFYPQPIYNFKRKSTAGLAIDFPTVNFLGFACYSIYTGTFLYSPLIRDQYAARHPASQEATVRFNDFAFAAHATVLSIIIYTQFWPSIWGFYVSRFQRISSTMLGLFWGCVLAPLVVIWIVLSRSPDGGNDPFAWAWIDVIYAFSYIKLLITVVKYVPQAWLNYKRQSTVGWSIAPMLFDFAGGVLSLAQLVLDSSLQNDWSGITGNPVKLLLSNVTIFFDLIFIVQHYILYYDSSDRKLQSEDDLTTPLLRDSSSRPQSV</sequence>
<dbReference type="STRING" id="303698.A0A1V6T028"/>
<dbReference type="FunFam" id="1.20.1280.290:FF:000016">
    <property type="entry name" value="Cystinosin homolog"/>
    <property type="match status" value="1"/>
</dbReference>
<feature type="transmembrane region" description="Helical" evidence="11">
    <location>
        <begin position="161"/>
        <end position="184"/>
    </location>
</feature>
<accession>A0A1V6T028</accession>
<gene>
    <name evidence="12" type="ORF">PENSTE_c016G05364</name>
</gene>
<evidence type="ECO:0000256" key="2">
    <source>
        <dbReference type="ARBA" id="ARBA00006855"/>
    </source>
</evidence>